<evidence type="ECO:0000256" key="1">
    <source>
        <dbReference type="ARBA" id="ARBA00004651"/>
    </source>
</evidence>
<dbReference type="PANTHER" id="PTHR42682">
    <property type="entry name" value="HYDROGENASE-4 COMPONENT F"/>
    <property type="match status" value="1"/>
</dbReference>
<evidence type="ECO:0000313" key="10">
    <source>
        <dbReference type="Proteomes" id="UP000653692"/>
    </source>
</evidence>
<feature type="transmembrane region" description="Helical" evidence="7">
    <location>
        <begin position="35"/>
        <end position="56"/>
    </location>
</feature>
<feature type="transmembrane region" description="Helical" evidence="7">
    <location>
        <begin position="166"/>
        <end position="189"/>
    </location>
</feature>
<feature type="transmembrane region" description="Helical" evidence="7">
    <location>
        <begin position="209"/>
        <end position="231"/>
    </location>
</feature>
<feature type="transmembrane region" description="Helical" evidence="7">
    <location>
        <begin position="313"/>
        <end position="339"/>
    </location>
</feature>
<feature type="transmembrane region" description="Helical" evidence="7">
    <location>
        <begin position="76"/>
        <end position="99"/>
    </location>
</feature>
<feature type="transmembrane region" description="Helical" evidence="7">
    <location>
        <begin position="376"/>
        <end position="401"/>
    </location>
</feature>
<dbReference type="InterPro" id="IPR052175">
    <property type="entry name" value="ComplexI-like_HydComp"/>
</dbReference>
<feature type="transmembrane region" description="Helical" evidence="7">
    <location>
        <begin position="272"/>
        <end position="293"/>
    </location>
</feature>
<dbReference type="EMBL" id="DQUR01000140">
    <property type="protein sequence ID" value="HIP89127.1"/>
    <property type="molecule type" value="Genomic_DNA"/>
</dbReference>
<feature type="domain" description="NADH:quinone oxidoreductase/Mrp antiporter transmembrane" evidence="8">
    <location>
        <begin position="133"/>
        <end position="433"/>
    </location>
</feature>
<dbReference type="Proteomes" id="UP000653692">
    <property type="component" value="Unassembled WGS sequence"/>
</dbReference>
<keyword evidence="5" id="KW-0560">Oxidoreductase</keyword>
<feature type="transmembrane region" description="Helical" evidence="7">
    <location>
        <begin position="6"/>
        <end position="23"/>
    </location>
</feature>
<dbReference type="InterPro" id="IPR001750">
    <property type="entry name" value="ND/Mrp_TM"/>
</dbReference>
<keyword evidence="3 7" id="KW-0812">Transmembrane</keyword>
<feature type="transmembrane region" description="Helical" evidence="7">
    <location>
        <begin position="243"/>
        <end position="260"/>
    </location>
</feature>
<gene>
    <name evidence="9" type="ORF">EYH24_04130</name>
</gene>
<comment type="caution">
    <text evidence="9">The sequence shown here is derived from an EMBL/GenBank/DDBJ whole genome shotgun (WGS) entry which is preliminary data.</text>
</comment>
<sequence>MKELFTLTVIIYLASMLAALIFRRDYRLSIRLGHVFTAVASLSLLVFTVYATSYALQGKAIEFVYNLGVAKIPFHIDGLSLILCFVLGALGLATSIYSPDYMESYESLGRGWLYLILYSTFMLSMILIVTVANLFWFLFLWEVMTFASYVLMVWESEEEYVRKAGWKYFVTMHIMSTLPLVIAVALLYAKVGSVDGLTFTNLATLKLGPVFYALFLIGFGSKAGVVPMHFWLPDAHPAAPSNVSALMSGVMIKVAVYGLIRITCFILKPNVTFGYIVAILGTITLTVGTLYALKQTDAKRLLAYHSVGQMGYIWLGVGVGILFIAKGGANAAFGAIALAAGLYHLVNHAIFKGLLFLSAGSILYRTHSRDLNALGGLAKLMPFTAIFTLIAAMSIAGAPPFNGFMSKWMIYQSTFLSNNGLIVFLGVMALFISAATLASFIKFYTTAFGGEPTELTKDVKEVSSPMLMAKGFLASLCLVLGLVPALILPLLLSPGKDLTHKDLAGWITTKVWLVTIKAPLMPAGAESYFKPLLFVALFSVILTGMYLLFPVSKRTDEPWTLGEPVAMNQYKYKAVNYYEPFEEYIHCLYHAGHVLSEFGGKVSEALGRAYLSFAMTLHKCAGQIMKAMVSLGKLYVDKAPEIYFDEYFVAPLVKISRASGILLDESFAKVNATLTLALISLAVIFALMML</sequence>
<feature type="transmembrane region" description="Helical" evidence="7">
    <location>
        <begin position="528"/>
        <end position="549"/>
    </location>
</feature>
<evidence type="ECO:0000256" key="5">
    <source>
        <dbReference type="ARBA" id="ARBA00023002"/>
    </source>
</evidence>
<evidence type="ECO:0000256" key="2">
    <source>
        <dbReference type="ARBA" id="ARBA00022475"/>
    </source>
</evidence>
<dbReference type="AlphaFoldDB" id="A0A832ZGM8"/>
<name>A0A832ZGM8_9EURY</name>
<feature type="transmembrane region" description="Helical" evidence="7">
    <location>
        <begin position="670"/>
        <end position="689"/>
    </location>
</feature>
<evidence type="ECO:0000313" key="9">
    <source>
        <dbReference type="EMBL" id="HIP89127.1"/>
    </source>
</evidence>
<dbReference type="PANTHER" id="PTHR42682:SF3">
    <property type="entry name" value="FORMATE HYDROGENLYASE SUBUNIT 3-RELATED"/>
    <property type="match status" value="1"/>
</dbReference>
<protein>
    <submittedName>
        <fullName evidence="9">Hydantoin racemase</fullName>
    </submittedName>
</protein>
<dbReference type="Pfam" id="PF00361">
    <property type="entry name" value="Proton_antipo_M"/>
    <property type="match status" value="1"/>
</dbReference>
<dbReference type="GO" id="GO:0005886">
    <property type="term" value="C:plasma membrane"/>
    <property type="evidence" value="ECO:0007669"/>
    <property type="project" value="UniProtKB-SubCell"/>
</dbReference>
<comment type="subcellular location">
    <subcellularLocation>
        <location evidence="1">Cell membrane</location>
        <topology evidence="1">Multi-pass membrane protein</topology>
    </subcellularLocation>
</comment>
<keyword evidence="6 7" id="KW-0472">Membrane</keyword>
<dbReference type="PRINTS" id="PR01434">
    <property type="entry name" value="NADHDHGNASE5"/>
</dbReference>
<evidence type="ECO:0000256" key="6">
    <source>
        <dbReference type="ARBA" id="ARBA00023136"/>
    </source>
</evidence>
<keyword evidence="2" id="KW-1003">Cell membrane</keyword>
<keyword evidence="4 7" id="KW-1133">Transmembrane helix</keyword>
<evidence type="ECO:0000256" key="7">
    <source>
        <dbReference type="SAM" id="Phobius"/>
    </source>
</evidence>
<feature type="transmembrane region" description="Helical" evidence="7">
    <location>
        <begin position="421"/>
        <end position="441"/>
    </location>
</feature>
<evidence type="ECO:0000256" key="3">
    <source>
        <dbReference type="ARBA" id="ARBA00022692"/>
    </source>
</evidence>
<organism evidence="9 10">
    <name type="scientific">Thermococcus paralvinellae</name>
    <dbReference type="NCBI Taxonomy" id="582419"/>
    <lineage>
        <taxon>Archaea</taxon>
        <taxon>Methanobacteriati</taxon>
        <taxon>Methanobacteriota</taxon>
        <taxon>Thermococci</taxon>
        <taxon>Thermococcales</taxon>
        <taxon>Thermococcaceae</taxon>
        <taxon>Thermococcus</taxon>
    </lineage>
</organism>
<reference evidence="9" key="1">
    <citation type="journal article" date="2020" name="ISME J.">
        <title>Gammaproteobacteria mediating utilization of methyl-, sulfur- and petroleum organic compounds in deep ocean hydrothermal plumes.</title>
        <authorList>
            <person name="Zhou Z."/>
            <person name="Liu Y."/>
            <person name="Pan J."/>
            <person name="Cron B.R."/>
            <person name="Toner B.M."/>
            <person name="Anantharaman K."/>
            <person name="Breier J.A."/>
            <person name="Dick G.J."/>
            <person name="Li M."/>
        </authorList>
    </citation>
    <scope>NUCLEOTIDE SEQUENCE</scope>
    <source>
        <strain evidence="9">SZUA-1476</strain>
    </source>
</reference>
<proteinExistence type="predicted"/>
<feature type="transmembrane region" description="Helical" evidence="7">
    <location>
        <begin position="472"/>
        <end position="492"/>
    </location>
</feature>
<accession>A0A832ZGM8</accession>
<evidence type="ECO:0000259" key="8">
    <source>
        <dbReference type="Pfam" id="PF00361"/>
    </source>
</evidence>
<evidence type="ECO:0000256" key="4">
    <source>
        <dbReference type="ARBA" id="ARBA00022989"/>
    </source>
</evidence>
<feature type="transmembrane region" description="Helical" evidence="7">
    <location>
        <begin position="345"/>
        <end position="364"/>
    </location>
</feature>
<dbReference type="GO" id="GO:0016491">
    <property type="term" value="F:oxidoreductase activity"/>
    <property type="evidence" value="ECO:0007669"/>
    <property type="project" value="UniProtKB-KW"/>
</dbReference>
<feature type="transmembrane region" description="Helical" evidence="7">
    <location>
        <begin position="111"/>
        <end position="129"/>
    </location>
</feature>